<organism evidence="1 2">
    <name type="scientific">Spiromyces aspiralis</name>
    <dbReference type="NCBI Taxonomy" id="68401"/>
    <lineage>
        <taxon>Eukaryota</taxon>
        <taxon>Fungi</taxon>
        <taxon>Fungi incertae sedis</taxon>
        <taxon>Zoopagomycota</taxon>
        <taxon>Kickxellomycotina</taxon>
        <taxon>Kickxellomycetes</taxon>
        <taxon>Kickxellales</taxon>
        <taxon>Kickxellaceae</taxon>
        <taxon>Spiromyces</taxon>
    </lineage>
</organism>
<protein>
    <submittedName>
        <fullName evidence="1">INO80 complex subunit B</fullName>
    </submittedName>
</protein>
<keyword evidence="2" id="KW-1185">Reference proteome</keyword>
<proteinExistence type="predicted"/>
<name>A0ACC1HFK0_9FUNG</name>
<dbReference type="Proteomes" id="UP001145114">
    <property type="component" value="Unassembled WGS sequence"/>
</dbReference>
<gene>
    <name evidence="1" type="primary">INO80B</name>
    <name evidence="1" type="ORF">EV182_003319</name>
</gene>
<accession>A0ACC1HFK0</accession>
<comment type="caution">
    <text evidence="1">The sequence shown here is derived from an EMBL/GenBank/DDBJ whole genome shotgun (WGS) entry which is preliminary data.</text>
</comment>
<evidence type="ECO:0000313" key="1">
    <source>
        <dbReference type="EMBL" id="KAJ1674416.1"/>
    </source>
</evidence>
<dbReference type="EMBL" id="JAMZIH010005983">
    <property type="protein sequence ID" value="KAJ1674416.1"/>
    <property type="molecule type" value="Genomic_DNA"/>
</dbReference>
<sequence length="493" mass="54165">MPVSTRRTRSSTAAAAASLNSATEDEPVTPRPRTRTSTRIVQNTISSPSEIGSVASPRSDKSNASSHSDETPVSKRSLLAYGSRSRLAGRQNTNAATTRQSRDSSVIGPADKRKQTLVTKYDMEDSHGDNDLGEIEEVEEEDDDDNDGEEEEEEQRGDLDAEDDYGELDDNGDDEDKEESVAPTKGSQSMYAKKAPKSMMSSVKDSSVAGENAIEAITAQSVERSTDADAAYSRRQQKQPPLKRQKRQKWESSSSPGEEGEDDDEEDEEEGPDNEGDLELSDSDIESYTSSAKTSVSNLTRRQRAKLNKQSKKMARSKEEIALRRSEHARRRKFQSMQRAEQLKNDTINRLLNKQTSKGRNKLIDDTTINEDMWMHVHSHQDTRPSGAEDEASQGDGSTGIRYRSTVKHIMANGSTPADTADAVVTVSLSLPVGTDVGAVLPGAGKLDEYPKPLPRCSVVGCNAVKKYNVIKPGVGEYLFACSLEHFRQIKAQ</sequence>
<reference evidence="1" key="1">
    <citation type="submission" date="2022-06" db="EMBL/GenBank/DDBJ databases">
        <title>Phylogenomic reconstructions and comparative analyses of Kickxellomycotina fungi.</title>
        <authorList>
            <person name="Reynolds N.K."/>
            <person name="Stajich J.E."/>
            <person name="Barry K."/>
            <person name="Grigoriev I.V."/>
            <person name="Crous P."/>
            <person name="Smith M.E."/>
        </authorList>
    </citation>
    <scope>NUCLEOTIDE SEQUENCE</scope>
    <source>
        <strain evidence="1">RSA 2271</strain>
    </source>
</reference>
<evidence type="ECO:0000313" key="2">
    <source>
        <dbReference type="Proteomes" id="UP001145114"/>
    </source>
</evidence>